<dbReference type="GO" id="GO:0019894">
    <property type="term" value="F:kinesin binding"/>
    <property type="evidence" value="ECO:0007669"/>
    <property type="project" value="TreeGrafter"/>
</dbReference>
<protein>
    <recommendedName>
        <fullName evidence="11">Pleckstrin homology domain-containing family M member 2</fullName>
    </recommendedName>
</protein>
<evidence type="ECO:0000256" key="11">
    <source>
        <dbReference type="ARBA" id="ARBA00068201"/>
    </source>
</evidence>
<proteinExistence type="predicted"/>
<dbReference type="Pfam" id="PF00169">
    <property type="entry name" value="PH"/>
    <property type="match status" value="1"/>
</dbReference>
<dbReference type="AlphaFoldDB" id="A0A671URK3"/>
<feature type="domain" description="PH" evidence="13">
    <location>
        <begin position="698"/>
        <end position="800"/>
    </location>
</feature>
<feature type="region of interest" description="Disordered" evidence="12">
    <location>
        <begin position="435"/>
        <end position="486"/>
    </location>
</feature>
<dbReference type="CDD" id="cd13309">
    <property type="entry name" value="PH_SKIP"/>
    <property type="match status" value="1"/>
</dbReference>
<evidence type="ECO:0000256" key="1">
    <source>
        <dbReference type="ARBA" id="ARBA00004496"/>
    </source>
</evidence>
<evidence type="ECO:0000256" key="10">
    <source>
        <dbReference type="ARBA" id="ARBA00064695"/>
    </source>
</evidence>
<sequence length="946" mass="105643">LEPPIHCKPCLSLQLQSYFAACEDETPAIRNHDRVLQRLCEHLDHALLYGLQDISSGYWVLVLHFTRREAVRQIDELQHIATNLGRSRAWLYLALSESSLESYLRLFQENQALLHKYYFKNALVCSHDHLTLFLTLVSGLEFIRFDLELDVPYLDVAPYMPEYYKPQNLLDFEERLPSSDSLSLHSFTSLTSTNLEWDDSAIAPSSEEGDLTDQASCPRSMVLSVGTVRVKVAAHPSPHSPTSRHNPFNEDSDTNTTNTSADVTPVHVASRYNTTIIGDDMENASNELEVIRLARRRKPAKKRRGKEDVDSLNGTVIQLDSETELRRSRVGSEVVEEGDEDGVEGLLRLPEMADTSMDTVGQPLRDVMDRLNGALDREEGPELPAQQPFREDSGGEPPDRAPGDTTLSPLASPNFLQASPAPADVCCFTSFSPGSTPSGGGHYDSTELSKSQTLSGGLEDEGEAKATARQEPDIMTGEEDTEGGEDKNMITEEAEELQEDKLSPSESSHPAEFKVDNNHLLLLMIHVFRENEEQLFKMVRMSTGHMEGDLQPLYLLLTDCYIYLLRKGAAEKPYFVEEAVSYNELDYISVGLDQQTVTVVCTNRRRKFLLDTADASLTLWFLSVLKSAMVKGCREPPYPSVLTDATMEKLALTKFISQESQCEVSEVSIQLYSLVHWEDPMDMALSPHSGPPKFGVSSSTKEGTVQYRAGTTYLGKELWKSCYLILSNGILYLYAERTDVAPLLSVTMGGEHCGGCRRSNSTERPHAFQVILTERPPLELSANNEQDMADWMQLLCQSVSKGVIPQGVAPTPCIPCCLVVTDGKLLTCHQDCQTSFFRSLGSIDICDVTAVSVEADKHYCVIEFAADRTQYLPPWVLYFSGCEERDRLLEALDNTWKAIFQVDLPHRGVMDPSVQKRCGEALALMNSAWQRADSLARGRAQREPWC</sequence>
<evidence type="ECO:0000313" key="16">
    <source>
        <dbReference type="Proteomes" id="UP000472265"/>
    </source>
</evidence>
<dbReference type="SUPFAM" id="SSF140741">
    <property type="entry name" value="RUN domain-like"/>
    <property type="match status" value="1"/>
</dbReference>
<keyword evidence="4" id="KW-0007">Acetylation</keyword>
<feature type="compositionally biased region" description="Basic and acidic residues" evidence="12">
    <location>
        <begin position="463"/>
        <end position="472"/>
    </location>
</feature>
<evidence type="ECO:0000256" key="3">
    <source>
        <dbReference type="ARBA" id="ARBA00022553"/>
    </source>
</evidence>
<dbReference type="SUPFAM" id="SSF50729">
    <property type="entry name" value="PH domain-like"/>
    <property type="match status" value="1"/>
</dbReference>
<dbReference type="Gene3D" id="2.30.29.30">
    <property type="entry name" value="Pleckstrin-homology domain (PH domain)/Phosphotyrosine-binding domain (PTB)"/>
    <property type="match status" value="1"/>
</dbReference>
<comment type="subcellular location">
    <subcellularLocation>
        <location evidence="1">Cytoplasm</location>
    </subcellularLocation>
    <subcellularLocation>
        <location evidence="8">Endomembrane system</location>
        <topology evidence="8">Peripheral membrane protein</topology>
        <orientation evidence="8">Cytoplasmic side</orientation>
    </subcellularLocation>
    <subcellularLocation>
        <location evidence="7">Lysosome membrane</location>
        <topology evidence="7">Peripheral membrane protein</topology>
    </subcellularLocation>
</comment>
<dbReference type="SMART" id="SM00593">
    <property type="entry name" value="RUN"/>
    <property type="match status" value="1"/>
</dbReference>
<evidence type="ECO:0000256" key="5">
    <source>
        <dbReference type="ARBA" id="ARBA00023136"/>
    </source>
</evidence>
<evidence type="ECO:0000256" key="2">
    <source>
        <dbReference type="ARBA" id="ARBA00022490"/>
    </source>
</evidence>
<feature type="region of interest" description="Disordered" evidence="12">
    <location>
        <begin position="377"/>
        <end position="412"/>
    </location>
</feature>
<feature type="region of interest" description="Disordered" evidence="12">
    <location>
        <begin position="234"/>
        <end position="262"/>
    </location>
</feature>
<organism evidence="15 16">
    <name type="scientific">Sparus aurata</name>
    <name type="common">Gilthead sea bream</name>
    <dbReference type="NCBI Taxonomy" id="8175"/>
    <lineage>
        <taxon>Eukaryota</taxon>
        <taxon>Metazoa</taxon>
        <taxon>Chordata</taxon>
        <taxon>Craniata</taxon>
        <taxon>Vertebrata</taxon>
        <taxon>Euteleostomi</taxon>
        <taxon>Actinopterygii</taxon>
        <taxon>Neopterygii</taxon>
        <taxon>Teleostei</taxon>
        <taxon>Neoteleostei</taxon>
        <taxon>Acanthomorphata</taxon>
        <taxon>Eupercaria</taxon>
        <taxon>Spariformes</taxon>
        <taxon>Sparidae</taxon>
        <taxon>Sparus</taxon>
    </lineage>
</organism>
<dbReference type="PANTHER" id="PTHR46556">
    <property type="entry name" value="PLECKSTRIN HOMOLOGY DOMAIN-CONTAINING FAMILY M MEMBER 2"/>
    <property type="match status" value="1"/>
</dbReference>
<dbReference type="Ensembl" id="ENSSAUT00010016108.1">
    <property type="protein sequence ID" value="ENSSAUP00010015190.1"/>
    <property type="gene ID" value="ENSSAUG00010007046.1"/>
</dbReference>
<keyword evidence="16" id="KW-1185">Reference proteome</keyword>
<evidence type="ECO:0000256" key="9">
    <source>
        <dbReference type="ARBA" id="ARBA00056822"/>
    </source>
</evidence>
<dbReference type="Proteomes" id="UP000472265">
    <property type="component" value="Chromosome 7"/>
</dbReference>
<evidence type="ECO:0000259" key="14">
    <source>
        <dbReference type="PROSITE" id="PS50826"/>
    </source>
</evidence>
<evidence type="ECO:0000256" key="4">
    <source>
        <dbReference type="ARBA" id="ARBA00022990"/>
    </source>
</evidence>
<reference evidence="15" key="2">
    <citation type="submission" date="2025-08" db="UniProtKB">
        <authorList>
            <consortium name="Ensembl"/>
        </authorList>
    </citation>
    <scope>IDENTIFICATION</scope>
</reference>
<dbReference type="GO" id="GO:0010008">
    <property type="term" value="C:endosome membrane"/>
    <property type="evidence" value="ECO:0007669"/>
    <property type="project" value="TreeGrafter"/>
</dbReference>
<dbReference type="InterPro" id="IPR004012">
    <property type="entry name" value="Run_dom"/>
</dbReference>
<reference evidence="15" key="1">
    <citation type="submission" date="2021-04" db="EMBL/GenBank/DDBJ databases">
        <authorList>
            <consortium name="Wellcome Sanger Institute Data Sharing"/>
        </authorList>
    </citation>
    <scope>NUCLEOTIDE SEQUENCE [LARGE SCALE GENOMIC DNA]</scope>
</reference>
<accession>A0A671URK3</accession>
<keyword evidence="2" id="KW-0963">Cytoplasm</keyword>
<evidence type="ECO:0000259" key="13">
    <source>
        <dbReference type="PROSITE" id="PS50003"/>
    </source>
</evidence>
<dbReference type="PANTHER" id="PTHR46556:SF1">
    <property type="entry name" value="PLECKSTRIN HOMOLOGY DOMAIN-CONTAINING FAMILY M MEMBER 2"/>
    <property type="match status" value="1"/>
</dbReference>
<name>A0A671URK3_SPAAU</name>
<evidence type="ECO:0000256" key="6">
    <source>
        <dbReference type="ARBA" id="ARBA00023228"/>
    </source>
</evidence>
<dbReference type="Gene3D" id="1.20.58.900">
    <property type="match status" value="1"/>
</dbReference>
<dbReference type="PROSITE" id="PS50003">
    <property type="entry name" value="PH_DOMAIN"/>
    <property type="match status" value="1"/>
</dbReference>
<gene>
    <name evidence="15" type="primary">PLEKHM2</name>
    <name evidence="15" type="synonym">plekhm2</name>
</gene>
<dbReference type="FunFam" id="2.30.29.30:FF:000148">
    <property type="entry name" value="pleckstrin homology domain-containing family M member 2"/>
    <property type="match status" value="1"/>
</dbReference>
<dbReference type="InterPro" id="IPR001849">
    <property type="entry name" value="PH_domain"/>
</dbReference>
<keyword evidence="3" id="KW-0597">Phosphoprotein</keyword>
<dbReference type="InterPro" id="IPR057288">
    <property type="entry name" value="PH_PLEKHM2"/>
</dbReference>
<dbReference type="Pfam" id="PF02759">
    <property type="entry name" value="RUN"/>
    <property type="match status" value="1"/>
</dbReference>
<evidence type="ECO:0000256" key="12">
    <source>
        <dbReference type="SAM" id="MobiDB-lite"/>
    </source>
</evidence>
<reference evidence="15" key="3">
    <citation type="submission" date="2025-09" db="UniProtKB">
        <authorList>
            <consortium name="Ensembl"/>
        </authorList>
    </citation>
    <scope>IDENTIFICATION</scope>
</reference>
<comment type="function">
    <text evidence="9">Plays a role in lysosomes movement and localization at the cell periphery acting as an effector of ARL8B. Required for ARL8B to exert its effects on lysosome location, recruits kinesin-1 to lysosomes and hence direct their movement toward microtubule plus ends. Binding to ARL8B provides a link from lysosomal membranes to plus-end-directed motility. Critical factor involved in NK cell-mediated cytotoxicity. Drives the polarization of cytolytic granules and microtubule-organizing centers (MTOCs) toward the immune synapse between effector NK lymphocytes and target cells. Required for maintenance of the Golgi apparatus organization. May play a role in membrane tubulation.</text>
</comment>
<dbReference type="InterPro" id="IPR037213">
    <property type="entry name" value="Run_dom_sf"/>
</dbReference>
<evidence type="ECO:0000256" key="7">
    <source>
        <dbReference type="ARBA" id="ARBA00023765"/>
    </source>
</evidence>
<dbReference type="InterPro" id="IPR011993">
    <property type="entry name" value="PH-like_dom_sf"/>
</dbReference>
<evidence type="ECO:0000313" key="15">
    <source>
        <dbReference type="Ensembl" id="ENSSAUP00010015190.1"/>
    </source>
</evidence>
<dbReference type="GO" id="GO:0032880">
    <property type="term" value="P:regulation of protein localization"/>
    <property type="evidence" value="ECO:0007669"/>
    <property type="project" value="TreeGrafter"/>
</dbReference>
<dbReference type="InterPro" id="IPR053015">
    <property type="entry name" value="PH_domain-containing_M2"/>
</dbReference>
<comment type="subunit">
    <text evidence="10">Interacts with KLC2 (via TPR repeats). Interacts with KIF5B. Interacts with BORCS5. Interacts (via RUN domain) with ARL8B (GTP-bound form); PLEKHM1 and PLEKHM2 compete for interaction with ARL8B. Interacts with ARL8A.</text>
</comment>
<keyword evidence="6" id="KW-0458">Lysosome</keyword>
<dbReference type="PROSITE" id="PS50826">
    <property type="entry name" value="RUN"/>
    <property type="match status" value="1"/>
</dbReference>
<dbReference type="GO" id="GO:0032418">
    <property type="term" value="P:lysosome localization"/>
    <property type="evidence" value="ECO:0007669"/>
    <property type="project" value="TreeGrafter"/>
</dbReference>
<dbReference type="CDD" id="cd17680">
    <property type="entry name" value="RUN_PLEKHM2"/>
    <property type="match status" value="1"/>
</dbReference>
<feature type="compositionally biased region" description="Polar residues" evidence="12">
    <location>
        <begin position="446"/>
        <end position="455"/>
    </location>
</feature>
<evidence type="ECO:0000256" key="8">
    <source>
        <dbReference type="ARBA" id="ARBA00029433"/>
    </source>
</evidence>
<feature type="domain" description="RUN" evidence="14">
    <location>
        <begin position="30"/>
        <end position="152"/>
    </location>
</feature>
<dbReference type="SMART" id="SM00233">
    <property type="entry name" value="PH"/>
    <property type="match status" value="1"/>
</dbReference>
<dbReference type="FunFam" id="1.20.58.900:FF:000004">
    <property type="entry name" value="pleckstrin homology domain-containing family M member 2 isoform X2"/>
    <property type="match status" value="1"/>
</dbReference>
<feature type="compositionally biased region" description="Basic and acidic residues" evidence="12">
    <location>
        <begin position="389"/>
        <end position="402"/>
    </location>
</feature>
<dbReference type="Pfam" id="PF23142">
    <property type="entry name" value="PH_PLEKHM2"/>
    <property type="match status" value="1"/>
</dbReference>
<dbReference type="GO" id="GO:0005765">
    <property type="term" value="C:lysosomal membrane"/>
    <property type="evidence" value="ECO:0007669"/>
    <property type="project" value="UniProtKB-SubCell"/>
</dbReference>
<dbReference type="GO" id="GO:0007030">
    <property type="term" value="P:Golgi organization"/>
    <property type="evidence" value="ECO:0007669"/>
    <property type="project" value="TreeGrafter"/>
</dbReference>
<dbReference type="GeneTree" id="ENSGT00390000015175"/>
<dbReference type="InterPro" id="IPR047327">
    <property type="entry name" value="RUN_PLEKHM2"/>
</dbReference>
<keyword evidence="5" id="KW-0472">Membrane</keyword>